<dbReference type="NCBIfam" id="NF038246">
    <property type="entry name" value="bile_salt_MFS"/>
    <property type="match status" value="1"/>
</dbReference>
<feature type="transmembrane region" description="Helical" evidence="6">
    <location>
        <begin position="52"/>
        <end position="72"/>
    </location>
</feature>
<dbReference type="PANTHER" id="PTHR11360:SF284">
    <property type="entry name" value="EG:103B4.3 PROTEIN-RELATED"/>
    <property type="match status" value="1"/>
</dbReference>
<comment type="subcellular location">
    <subcellularLocation>
        <location evidence="1">Cell membrane</location>
        <topology evidence="1">Multi-pass membrane protein</topology>
    </subcellularLocation>
</comment>
<feature type="transmembrane region" description="Helical" evidence="6">
    <location>
        <begin position="378"/>
        <end position="397"/>
    </location>
</feature>
<gene>
    <name evidence="8" type="ORF">E5351_06855</name>
</gene>
<dbReference type="Proteomes" id="UP000309117">
    <property type="component" value="Unassembled WGS sequence"/>
</dbReference>
<keyword evidence="4 6" id="KW-1133">Transmembrane helix</keyword>
<feature type="transmembrane region" description="Helical" evidence="6">
    <location>
        <begin position="285"/>
        <end position="304"/>
    </location>
</feature>
<feature type="transmembrane region" description="Helical" evidence="6">
    <location>
        <begin position="183"/>
        <end position="204"/>
    </location>
</feature>
<dbReference type="Pfam" id="PF07690">
    <property type="entry name" value="MFS_1"/>
    <property type="match status" value="2"/>
</dbReference>
<evidence type="ECO:0000313" key="8">
    <source>
        <dbReference type="EMBL" id="TGY14044.1"/>
    </source>
</evidence>
<evidence type="ECO:0000259" key="7">
    <source>
        <dbReference type="PROSITE" id="PS50850"/>
    </source>
</evidence>
<comment type="caution">
    <text evidence="8">The sequence shown here is derived from an EMBL/GenBank/DDBJ whole genome shotgun (WGS) entry which is preliminary data.</text>
</comment>
<dbReference type="InterPro" id="IPR050327">
    <property type="entry name" value="Proton-linked_MCT"/>
</dbReference>
<dbReference type="InterPro" id="IPR036259">
    <property type="entry name" value="MFS_trans_sf"/>
</dbReference>
<dbReference type="EMBL" id="SRYV01000011">
    <property type="protein sequence ID" value="TGY14044.1"/>
    <property type="molecule type" value="Genomic_DNA"/>
</dbReference>
<protein>
    <submittedName>
        <fullName evidence="8">MFS transporter</fullName>
    </submittedName>
</protein>
<feature type="transmembrane region" description="Helical" evidence="6">
    <location>
        <begin position="109"/>
        <end position="132"/>
    </location>
</feature>
<dbReference type="RefSeq" id="WP_004040551.1">
    <property type="nucleotide sequence ID" value="NZ_AQFR02000003.1"/>
</dbReference>
<dbReference type="PROSITE" id="PS50850">
    <property type="entry name" value="MFS"/>
    <property type="match status" value="1"/>
</dbReference>
<dbReference type="PANTHER" id="PTHR11360">
    <property type="entry name" value="MONOCARBOXYLATE TRANSPORTER"/>
    <property type="match status" value="1"/>
</dbReference>
<feature type="transmembrane region" description="Helical" evidence="6">
    <location>
        <begin position="344"/>
        <end position="366"/>
    </location>
</feature>
<feature type="transmembrane region" description="Helical" evidence="6">
    <location>
        <begin position="144"/>
        <end position="163"/>
    </location>
</feature>
<evidence type="ECO:0000256" key="4">
    <source>
        <dbReference type="ARBA" id="ARBA00022989"/>
    </source>
</evidence>
<evidence type="ECO:0000256" key="6">
    <source>
        <dbReference type="SAM" id="Phobius"/>
    </source>
</evidence>
<feature type="domain" description="Major facilitator superfamily (MFS) profile" evidence="7">
    <location>
        <begin position="15"/>
        <end position="432"/>
    </location>
</feature>
<dbReference type="InterPro" id="IPR020846">
    <property type="entry name" value="MFS_dom"/>
</dbReference>
<evidence type="ECO:0000256" key="1">
    <source>
        <dbReference type="ARBA" id="ARBA00004651"/>
    </source>
</evidence>
<organism evidence="8 9">
    <name type="scientific">Lactobacillus intestinalis</name>
    <dbReference type="NCBI Taxonomy" id="151781"/>
    <lineage>
        <taxon>Bacteria</taxon>
        <taxon>Bacillati</taxon>
        <taxon>Bacillota</taxon>
        <taxon>Bacilli</taxon>
        <taxon>Lactobacillales</taxon>
        <taxon>Lactobacillaceae</taxon>
        <taxon>Lactobacillus</taxon>
    </lineage>
</organism>
<evidence type="ECO:0000256" key="3">
    <source>
        <dbReference type="ARBA" id="ARBA00022692"/>
    </source>
</evidence>
<sequence length="452" mass="49076">MASASNEKTVSKAYKYFMVFLCMLTQAIPYGIAQNIQPLFVHPLVNTFHFTLASYTLIFTFGAVAASIASPFIGKGLEKINFRVMYLIGIGLSAIAYVIFGISTKLPEFYIAAIICMIGSTFYSGQGVPWVINHWFPAKGRGAALGVAFCGGSIGNIFLQPATQAILKHFMTGNTKTGHLTSMAPFFIFAIALLVVGVIIAIFIRTPKKNEIVVSEQELKESKAAQEKAKAEEFQGWSGKQVLKMKWFWIFSLGFLIIGLGLASLNEDYAAFLDTKLSLTDVGLIGSMYGVGCLIGNVSGGILFDKFGTAKSMTYAGCMYVLSIAMMIFVSLQPYGSHVSKVAGIAYSIFCGLAVFSYMSGPAFMAKDLFGAKDQGVMLGYVGLAYAIGFAIGAPLFGIIKGKASFTVAWYFMMAFVIVGFVLLVISVIRIKKIQRVYIAKHQNQKAEVKED</sequence>
<feature type="transmembrane region" description="Helical" evidence="6">
    <location>
        <begin position="84"/>
        <end position="103"/>
    </location>
</feature>
<dbReference type="GO" id="GO:0005886">
    <property type="term" value="C:plasma membrane"/>
    <property type="evidence" value="ECO:0007669"/>
    <property type="project" value="UniProtKB-SubCell"/>
</dbReference>
<keyword evidence="2" id="KW-0813">Transport</keyword>
<proteinExistence type="predicted"/>
<dbReference type="InterPro" id="IPR011701">
    <property type="entry name" value="MFS"/>
</dbReference>
<reference evidence="8 9" key="1">
    <citation type="submission" date="2019-04" db="EMBL/GenBank/DDBJ databases">
        <title>Microbes associate with the intestines of laboratory mice.</title>
        <authorList>
            <person name="Navarre W."/>
            <person name="Wong E."/>
            <person name="Huang K."/>
            <person name="Tropini C."/>
            <person name="Ng K."/>
            <person name="Yu B."/>
        </authorList>
    </citation>
    <scope>NUCLEOTIDE SEQUENCE [LARGE SCALE GENOMIC DNA]</scope>
    <source>
        <strain evidence="8 9">NM61_E11</strain>
    </source>
</reference>
<evidence type="ECO:0000256" key="5">
    <source>
        <dbReference type="ARBA" id="ARBA00023136"/>
    </source>
</evidence>
<feature type="transmembrane region" description="Helical" evidence="6">
    <location>
        <begin position="409"/>
        <end position="429"/>
    </location>
</feature>
<dbReference type="SUPFAM" id="SSF103473">
    <property type="entry name" value="MFS general substrate transporter"/>
    <property type="match status" value="1"/>
</dbReference>
<feature type="transmembrane region" description="Helical" evidence="6">
    <location>
        <begin position="313"/>
        <end position="332"/>
    </location>
</feature>
<evidence type="ECO:0000256" key="2">
    <source>
        <dbReference type="ARBA" id="ARBA00022448"/>
    </source>
</evidence>
<dbReference type="Gene3D" id="1.20.1250.20">
    <property type="entry name" value="MFS general substrate transporter like domains"/>
    <property type="match status" value="2"/>
</dbReference>
<dbReference type="AlphaFoldDB" id="A0A4S2BJT7"/>
<dbReference type="GO" id="GO:0022857">
    <property type="term" value="F:transmembrane transporter activity"/>
    <property type="evidence" value="ECO:0007669"/>
    <property type="project" value="InterPro"/>
</dbReference>
<accession>A0A4S2BJT7</accession>
<feature type="transmembrane region" description="Helical" evidence="6">
    <location>
        <begin position="13"/>
        <end position="32"/>
    </location>
</feature>
<evidence type="ECO:0000313" key="9">
    <source>
        <dbReference type="Proteomes" id="UP000309117"/>
    </source>
</evidence>
<name>A0A4S2BJT7_9LACO</name>
<feature type="transmembrane region" description="Helical" evidence="6">
    <location>
        <begin position="247"/>
        <end position="265"/>
    </location>
</feature>
<keyword evidence="3 6" id="KW-0812">Transmembrane</keyword>
<keyword evidence="5 6" id="KW-0472">Membrane</keyword>